<dbReference type="EMBL" id="CP041690">
    <property type="protein sequence ID" value="QEE20388.1"/>
    <property type="molecule type" value="Genomic_DNA"/>
</dbReference>
<proteinExistence type="predicted"/>
<dbReference type="AlphaFoldDB" id="A0A5B9DPD2"/>
<sequence>MNPFEDHVKAAEQALSAIRSADDYDRWHDTYAHGEQYLVLPDPYAARIERLAQEGRERAMSHTFPLLAG</sequence>
<accession>A0A5B9DPD2</accession>
<gene>
    <name evidence="1" type="ORF">FNA67_09460</name>
</gene>
<evidence type="ECO:0000313" key="2">
    <source>
        <dbReference type="Proteomes" id="UP000321062"/>
    </source>
</evidence>
<dbReference type="KEGG" id="yti:FNA67_09460"/>
<reference evidence="1 2" key="1">
    <citation type="journal article" date="2015" name="Int. J. Syst. Evol. Microbiol.">
        <title>Youhaiella tibetensis gen. nov., sp. nov., isolated from subsurface sediment.</title>
        <authorList>
            <person name="Wang Y.X."/>
            <person name="Huang F.Q."/>
            <person name="Nogi Y."/>
            <person name="Pang S.J."/>
            <person name="Wang P.K."/>
            <person name="Lv J."/>
        </authorList>
    </citation>
    <scope>NUCLEOTIDE SEQUENCE [LARGE SCALE GENOMIC DNA]</scope>
    <source>
        <strain evidence="2">fig4</strain>
    </source>
</reference>
<dbReference type="Proteomes" id="UP000321062">
    <property type="component" value="Chromosome"/>
</dbReference>
<keyword evidence="2" id="KW-1185">Reference proteome</keyword>
<evidence type="ECO:0000313" key="1">
    <source>
        <dbReference type="EMBL" id="QEE20388.1"/>
    </source>
</evidence>
<organism evidence="1 2">
    <name type="scientific">Paradevosia tibetensis</name>
    <dbReference type="NCBI Taxonomy" id="1447062"/>
    <lineage>
        <taxon>Bacteria</taxon>
        <taxon>Pseudomonadati</taxon>
        <taxon>Pseudomonadota</taxon>
        <taxon>Alphaproteobacteria</taxon>
        <taxon>Hyphomicrobiales</taxon>
        <taxon>Devosiaceae</taxon>
        <taxon>Paradevosia</taxon>
    </lineage>
</organism>
<protein>
    <submittedName>
        <fullName evidence="1">Uncharacterized protein</fullName>
    </submittedName>
</protein>
<name>A0A5B9DPD2_9HYPH</name>
<dbReference type="RefSeq" id="WP_147655861.1">
    <property type="nucleotide sequence ID" value="NZ_BMFM01000001.1"/>
</dbReference>